<accession>A0A4Y2A440</accession>
<keyword evidence="2" id="KW-1185">Reference proteome</keyword>
<dbReference type="Gene3D" id="3.30.420.10">
    <property type="entry name" value="Ribonuclease H-like superfamily/Ribonuclease H"/>
    <property type="match status" value="1"/>
</dbReference>
<protein>
    <submittedName>
        <fullName evidence="1">Uncharacterized protein</fullName>
    </submittedName>
</protein>
<dbReference type="EMBL" id="BGPR01000005">
    <property type="protein sequence ID" value="GBL74562.1"/>
    <property type="molecule type" value="Genomic_DNA"/>
</dbReference>
<gene>
    <name evidence="1" type="ORF">AVEN_235479_1</name>
</gene>
<name>A0A4Y2A440_ARAVE</name>
<proteinExistence type="predicted"/>
<dbReference type="AlphaFoldDB" id="A0A4Y2A440"/>
<reference evidence="1 2" key="1">
    <citation type="journal article" date="2019" name="Sci. Rep.">
        <title>Orb-weaving spider Araneus ventricosus genome elucidates the spidroin gene catalogue.</title>
        <authorList>
            <person name="Kono N."/>
            <person name="Nakamura H."/>
            <person name="Ohtoshi R."/>
            <person name="Moran D.A.P."/>
            <person name="Shinohara A."/>
            <person name="Yoshida Y."/>
            <person name="Fujiwara M."/>
            <person name="Mori M."/>
            <person name="Tomita M."/>
            <person name="Arakawa K."/>
        </authorList>
    </citation>
    <scope>NUCLEOTIDE SEQUENCE [LARGE SCALE GENOMIC DNA]</scope>
</reference>
<comment type="caution">
    <text evidence="1">The sequence shown here is derived from an EMBL/GenBank/DDBJ whole genome shotgun (WGS) entry which is preliminary data.</text>
</comment>
<evidence type="ECO:0000313" key="2">
    <source>
        <dbReference type="Proteomes" id="UP000499080"/>
    </source>
</evidence>
<evidence type="ECO:0000313" key="1">
    <source>
        <dbReference type="EMBL" id="GBL74562.1"/>
    </source>
</evidence>
<dbReference type="GO" id="GO:0004842">
    <property type="term" value="F:ubiquitin-protein transferase activity"/>
    <property type="evidence" value="ECO:0007669"/>
    <property type="project" value="InterPro"/>
</dbReference>
<dbReference type="InterPro" id="IPR035983">
    <property type="entry name" value="Hect_E3_ubiquitin_ligase"/>
</dbReference>
<organism evidence="1 2">
    <name type="scientific">Araneus ventricosus</name>
    <name type="common">Orbweaver spider</name>
    <name type="synonym">Epeira ventricosa</name>
    <dbReference type="NCBI Taxonomy" id="182803"/>
    <lineage>
        <taxon>Eukaryota</taxon>
        <taxon>Metazoa</taxon>
        <taxon>Ecdysozoa</taxon>
        <taxon>Arthropoda</taxon>
        <taxon>Chelicerata</taxon>
        <taxon>Arachnida</taxon>
        <taxon>Araneae</taxon>
        <taxon>Araneomorphae</taxon>
        <taxon>Entelegynae</taxon>
        <taxon>Araneoidea</taxon>
        <taxon>Araneidae</taxon>
        <taxon>Araneus</taxon>
    </lineage>
</organism>
<dbReference type="InterPro" id="IPR036397">
    <property type="entry name" value="RNaseH_sf"/>
</dbReference>
<sequence length="103" mass="12081">MVTKFETWIRVIALNYSTFTGTNLNWPTYSSYLTHCDYFLWGIWKYTPVFWNNPGTLHELEEFICGACAYFSVDTLQRATENFILSMLHLRATKIAHVESIVM</sequence>
<dbReference type="Proteomes" id="UP000499080">
    <property type="component" value="Unassembled WGS sequence"/>
</dbReference>
<dbReference type="SUPFAM" id="SSF56204">
    <property type="entry name" value="Hect, E3 ligase catalytic domain"/>
    <property type="match status" value="1"/>
</dbReference>
<dbReference type="GO" id="GO:0003676">
    <property type="term" value="F:nucleic acid binding"/>
    <property type="evidence" value="ECO:0007669"/>
    <property type="project" value="InterPro"/>
</dbReference>